<sequence>MADLCSQLYVHIFWCSTNQATVQLVSSLSGSTEVHFGILSCAQNVCVFSGRWLQQFSTTEEIN</sequence>
<protein>
    <submittedName>
        <fullName evidence="1">Uncharacterized protein</fullName>
    </submittedName>
</protein>
<name>A0A0E9P9X7_ANGAN</name>
<reference evidence="1" key="1">
    <citation type="submission" date="2014-11" db="EMBL/GenBank/DDBJ databases">
        <authorList>
            <person name="Amaro Gonzalez C."/>
        </authorList>
    </citation>
    <scope>NUCLEOTIDE SEQUENCE</scope>
</reference>
<evidence type="ECO:0000313" key="1">
    <source>
        <dbReference type="EMBL" id="JAH01294.1"/>
    </source>
</evidence>
<dbReference type="EMBL" id="GBXM01107283">
    <property type="protein sequence ID" value="JAH01294.1"/>
    <property type="molecule type" value="Transcribed_RNA"/>
</dbReference>
<dbReference type="AlphaFoldDB" id="A0A0E9P9X7"/>
<proteinExistence type="predicted"/>
<reference evidence="1" key="2">
    <citation type="journal article" date="2015" name="Fish Shellfish Immunol.">
        <title>Early steps in the European eel (Anguilla anguilla)-Vibrio vulnificus interaction in the gills: Role of the RtxA13 toxin.</title>
        <authorList>
            <person name="Callol A."/>
            <person name="Pajuelo D."/>
            <person name="Ebbesson L."/>
            <person name="Teles M."/>
            <person name="MacKenzie S."/>
            <person name="Amaro C."/>
        </authorList>
    </citation>
    <scope>NUCLEOTIDE SEQUENCE</scope>
</reference>
<organism evidence="1">
    <name type="scientific">Anguilla anguilla</name>
    <name type="common">European freshwater eel</name>
    <name type="synonym">Muraena anguilla</name>
    <dbReference type="NCBI Taxonomy" id="7936"/>
    <lineage>
        <taxon>Eukaryota</taxon>
        <taxon>Metazoa</taxon>
        <taxon>Chordata</taxon>
        <taxon>Craniata</taxon>
        <taxon>Vertebrata</taxon>
        <taxon>Euteleostomi</taxon>
        <taxon>Actinopterygii</taxon>
        <taxon>Neopterygii</taxon>
        <taxon>Teleostei</taxon>
        <taxon>Anguilliformes</taxon>
        <taxon>Anguillidae</taxon>
        <taxon>Anguilla</taxon>
    </lineage>
</organism>
<accession>A0A0E9P9X7</accession>